<protein>
    <submittedName>
        <fullName evidence="2">Uncharacterized protein</fullName>
    </submittedName>
</protein>
<keyword evidence="3" id="KW-1185">Reference proteome</keyword>
<reference evidence="2" key="1">
    <citation type="journal article" date="2018" name="DNA Res.">
        <title>Multiple hybrid de novo genome assembly of finger millet, an orphan allotetraploid crop.</title>
        <authorList>
            <person name="Hatakeyama M."/>
            <person name="Aluri S."/>
            <person name="Balachadran M.T."/>
            <person name="Sivarajan S.R."/>
            <person name="Patrignani A."/>
            <person name="Gruter S."/>
            <person name="Poveda L."/>
            <person name="Shimizu-Inatsugi R."/>
            <person name="Baeten J."/>
            <person name="Francoijs K.J."/>
            <person name="Nataraja K.N."/>
            <person name="Reddy Y.A.N."/>
            <person name="Phadnis S."/>
            <person name="Ravikumar R.L."/>
            <person name="Schlapbach R."/>
            <person name="Sreeman S.M."/>
            <person name="Shimizu K.K."/>
        </authorList>
    </citation>
    <scope>NUCLEOTIDE SEQUENCE</scope>
</reference>
<evidence type="ECO:0000256" key="1">
    <source>
        <dbReference type="SAM" id="MobiDB-lite"/>
    </source>
</evidence>
<sequence>MCRGKLNLGLLPSSSMHLTFSGDDGYSEQLALLNNSCDFSEAVIEEIPADTSGRSFEIKISQSKVYYYWCAEKSKEHGMELLTKTKSQIRHFQRWGYKVVMYKGQAYLVSCGPISSTVPLLPSLNPLLPETESLVERSARETLMRLIASTPSASTAQLANILPVVVPDFPENVPRVHNVNKNIVATNCCIDMFGCGIGAMELRSDDEAPREDESHATSAYDDTSDDCNMELHFQEH</sequence>
<dbReference type="AlphaFoldDB" id="A0AAV5ELS5"/>
<evidence type="ECO:0000313" key="3">
    <source>
        <dbReference type="Proteomes" id="UP001054889"/>
    </source>
</evidence>
<gene>
    <name evidence="2" type="primary">gb11950</name>
    <name evidence="2" type="ORF">PR202_gb11950</name>
</gene>
<comment type="caution">
    <text evidence="2">The sequence shown here is derived from an EMBL/GenBank/DDBJ whole genome shotgun (WGS) entry which is preliminary data.</text>
</comment>
<name>A0AAV5ELS5_ELECO</name>
<dbReference type="Proteomes" id="UP001054889">
    <property type="component" value="Unassembled WGS sequence"/>
</dbReference>
<organism evidence="2 3">
    <name type="scientific">Eleusine coracana subsp. coracana</name>
    <dbReference type="NCBI Taxonomy" id="191504"/>
    <lineage>
        <taxon>Eukaryota</taxon>
        <taxon>Viridiplantae</taxon>
        <taxon>Streptophyta</taxon>
        <taxon>Embryophyta</taxon>
        <taxon>Tracheophyta</taxon>
        <taxon>Spermatophyta</taxon>
        <taxon>Magnoliopsida</taxon>
        <taxon>Liliopsida</taxon>
        <taxon>Poales</taxon>
        <taxon>Poaceae</taxon>
        <taxon>PACMAD clade</taxon>
        <taxon>Chloridoideae</taxon>
        <taxon>Cynodonteae</taxon>
        <taxon>Eleusininae</taxon>
        <taxon>Eleusine</taxon>
    </lineage>
</organism>
<feature type="region of interest" description="Disordered" evidence="1">
    <location>
        <begin position="205"/>
        <end position="227"/>
    </location>
</feature>
<dbReference type="PANTHER" id="PTHR36741:SF1">
    <property type="entry name" value="OS07G0100500 PROTEIN"/>
    <property type="match status" value="1"/>
</dbReference>
<feature type="compositionally biased region" description="Basic and acidic residues" evidence="1">
    <location>
        <begin position="205"/>
        <end position="215"/>
    </location>
</feature>
<proteinExistence type="predicted"/>
<dbReference type="PANTHER" id="PTHR36741">
    <property type="entry name" value="OS07G0100500 PROTEIN"/>
    <property type="match status" value="1"/>
</dbReference>
<accession>A0AAV5ELS5</accession>
<reference evidence="2" key="2">
    <citation type="submission" date="2021-12" db="EMBL/GenBank/DDBJ databases">
        <title>Resequencing data analysis of finger millet.</title>
        <authorList>
            <person name="Hatakeyama M."/>
            <person name="Aluri S."/>
            <person name="Balachadran M.T."/>
            <person name="Sivarajan S.R."/>
            <person name="Poveda L."/>
            <person name="Shimizu-Inatsugi R."/>
            <person name="Schlapbach R."/>
            <person name="Sreeman S.M."/>
            <person name="Shimizu K.K."/>
        </authorList>
    </citation>
    <scope>NUCLEOTIDE SEQUENCE</scope>
</reference>
<evidence type="ECO:0000313" key="2">
    <source>
        <dbReference type="EMBL" id="GJN24219.1"/>
    </source>
</evidence>
<dbReference type="EMBL" id="BQKI01000077">
    <property type="protein sequence ID" value="GJN24219.1"/>
    <property type="molecule type" value="Genomic_DNA"/>
</dbReference>